<name>A0A9P1DA21_9DINO</name>
<dbReference type="InterPro" id="IPR015915">
    <property type="entry name" value="Kelch-typ_b-propeller"/>
</dbReference>
<evidence type="ECO:0000313" key="2">
    <source>
        <dbReference type="EMBL" id="CAI4005961.1"/>
    </source>
</evidence>
<evidence type="ECO:0000256" key="1">
    <source>
        <dbReference type="SAM" id="SignalP"/>
    </source>
</evidence>
<proteinExistence type="predicted"/>
<dbReference type="EMBL" id="CAMXCT030003735">
    <property type="protein sequence ID" value="CAL4793273.1"/>
    <property type="molecule type" value="Genomic_DNA"/>
</dbReference>
<reference evidence="2" key="1">
    <citation type="submission" date="2022-10" db="EMBL/GenBank/DDBJ databases">
        <authorList>
            <person name="Chen Y."/>
            <person name="Dougan E. K."/>
            <person name="Chan C."/>
            <person name="Rhodes N."/>
            <person name="Thang M."/>
        </authorList>
    </citation>
    <scope>NUCLEOTIDE SEQUENCE</scope>
</reference>
<dbReference type="SUPFAM" id="SSF117281">
    <property type="entry name" value="Kelch motif"/>
    <property type="match status" value="1"/>
</dbReference>
<dbReference type="EMBL" id="CAMXCT020003735">
    <property type="protein sequence ID" value="CAL1159336.1"/>
    <property type="molecule type" value="Genomic_DNA"/>
</dbReference>
<dbReference type="EMBL" id="CAMXCT010003735">
    <property type="protein sequence ID" value="CAI4005961.1"/>
    <property type="molecule type" value="Genomic_DNA"/>
</dbReference>
<sequence length="100" mass="11036">MPCRAIRGLHVLVVLALTPSSMAGMEAKANTWHKVTAAGAPTARYRHTAVLDSQQRMWIFDGFSSKWLNDLHYFSIEAKKGAVWGMSSVICIDSAAWQNA</sequence>
<keyword evidence="4" id="KW-1185">Reference proteome</keyword>
<dbReference type="OrthoDB" id="432528at2759"/>
<gene>
    <name evidence="2" type="ORF">C1SCF055_LOCUS31645</name>
</gene>
<organism evidence="2">
    <name type="scientific">Cladocopium goreaui</name>
    <dbReference type="NCBI Taxonomy" id="2562237"/>
    <lineage>
        <taxon>Eukaryota</taxon>
        <taxon>Sar</taxon>
        <taxon>Alveolata</taxon>
        <taxon>Dinophyceae</taxon>
        <taxon>Suessiales</taxon>
        <taxon>Symbiodiniaceae</taxon>
        <taxon>Cladocopium</taxon>
    </lineage>
</organism>
<evidence type="ECO:0000313" key="3">
    <source>
        <dbReference type="EMBL" id="CAL1159336.1"/>
    </source>
</evidence>
<evidence type="ECO:0000313" key="4">
    <source>
        <dbReference type="Proteomes" id="UP001152797"/>
    </source>
</evidence>
<comment type="caution">
    <text evidence="2">The sequence shown here is derived from an EMBL/GenBank/DDBJ whole genome shotgun (WGS) entry which is preliminary data.</text>
</comment>
<dbReference type="AlphaFoldDB" id="A0A9P1DA21"/>
<accession>A0A9P1DA21</accession>
<dbReference type="Proteomes" id="UP001152797">
    <property type="component" value="Unassembled WGS sequence"/>
</dbReference>
<protein>
    <submittedName>
        <fullName evidence="2">Uncharacterized protein</fullName>
    </submittedName>
</protein>
<feature type="chain" id="PRO_5043271161" evidence="1">
    <location>
        <begin position="24"/>
        <end position="100"/>
    </location>
</feature>
<feature type="signal peptide" evidence="1">
    <location>
        <begin position="1"/>
        <end position="23"/>
    </location>
</feature>
<reference evidence="3" key="2">
    <citation type="submission" date="2024-04" db="EMBL/GenBank/DDBJ databases">
        <authorList>
            <person name="Chen Y."/>
            <person name="Shah S."/>
            <person name="Dougan E. K."/>
            <person name="Thang M."/>
            <person name="Chan C."/>
        </authorList>
    </citation>
    <scope>NUCLEOTIDE SEQUENCE [LARGE SCALE GENOMIC DNA]</scope>
</reference>
<keyword evidence="1" id="KW-0732">Signal</keyword>
<dbReference type="Gene3D" id="2.120.10.80">
    <property type="entry name" value="Kelch-type beta propeller"/>
    <property type="match status" value="1"/>
</dbReference>